<dbReference type="EMBL" id="JASBNA010000003">
    <property type="protein sequence ID" value="KAK7693245.1"/>
    <property type="molecule type" value="Genomic_DNA"/>
</dbReference>
<accession>A0AAW0GQE0</accession>
<protein>
    <submittedName>
        <fullName evidence="2">Uncharacterized protein</fullName>
    </submittedName>
</protein>
<gene>
    <name evidence="2" type="ORF">QCA50_002811</name>
</gene>
<name>A0AAW0GQE0_9APHY</name>
<sequence>MLNIFRQKDKRAQAGSEAPVFQTNPNVDRPRSNLVRRPSLKVKTILQHTVNIGAKRNLTRLLSTSGSVDRSSKPPPKVQKSHSAELEQSIKQIGSLFKREATASEMQGNVIDPNPDDDSAGDIRRIRHVSGVTSHSPTVVTPDRSSAGSFPPHDPGVIPEVVFVHHSDDEESIFSEYSIYSQASSPMDQQSGSSYQAKTSPHDYLKVNIPDGTLEPPTSPREMLHKRSRCP</sequence>
<keyword evidence="3" id="KW-1185">Reference proteome</keyword>
<organism evidence="2 3">
    <name type="scientific">Cerrena zonata</name>
    <dbReference type="NCBI Taxonomy" id="2478898"/>
    <lineage>
        <taxon>Eukaryota</taxon>
        <taxon>Fungi</taxon>
        <taxon>Dikarya</taxon>
        <taxon>Basidiomycota</taxon>
        <taxon>Agaricomycotina</taxon>
        <taxon>Agaricomycetes</taxon>
        <taxon>Polyporales</taxon>
        <taxon>Cerrenaceae</taxon>
        <taxon>Cerrena</taxon>
    </lineage>
</organism>
<dbReference type="AlphaFoldDB" id="A0AAW0GQE0"/>
<feature type="region of interest" description="Disordered" evidence="1">
    <location>
        <begin position="63"/>
        <end position="86"/>
    </location>
</feature>
<dbReference type="Proteomes" id="UP001385951">
    <property type="component" value="Unassembled WGS sequence"/>
</dbReference>
<feature type="region of interest" description="Disordered" evidence="1">
    <location>
        <begin position="184"/>
        <end position="231"/>
    </location>
</feature>
<evidence type="ECO:0000313" key="3">
    <source>
        <dbReference type="Proteomes" id="UP001385951"/>
    </source>
</evidence>
<proteinExistence type="predicted"/>
<evidence type="ECO:0000313" key="2">
    <source>
        <dbReference type="EMBL" id="KAK7693245.1"/>
    </source>
</evidence>
<reference evidence="2 3" key="1">
    <citation type="submission" date="2022-09" db="EMBL/GenBank/DDBJ databases">
        <authorList>
            <person name="Palmer J.M."/>
        </authorList>
    </citation>
    <scope>NUCLEOTIDE SEQUENCE [LARGE SCALE GENOMIC DNA]</scope>
    <source>
        <strain evidence="2 3">DSM 7382</strain>
    </source>
</reference>
<evidence type="ECO:0000256" key="1">
    <source>
        <dbReference type="SAM" id="MobiDB-lite"/>
    </source>
</evidence>
<feature type="compositionally biased region" description="Basic and acidic residues" evidence="1">
    <location>
        <begin position="1"/>
        <end position="12"/>
    </location>
</feature>
<comment type="caution">
    <text evidence="2">The sequence shown here is derived from an EMBL/GenBank/DDBJ whole genome shotgun (WGS) entry which is preliminary data.</text>
</comment>
<feature type="compositionally biased region" description="Polar residues" evidence="1">
    <location>
        <begin position="184"/>
        <end position="199"/>
    </location>
</feature>
<feature type="region of interest" description="Disordered" evidence="1">
    <location>
        <begin position="1"/>
        <end position="32"/>
    </location>
</feature>